<evidence type="ECO:0000256" key="5">
    <source>
        <dbReference type="ARBA" id="ARBA00022827"/>
    </source>
</evidence>
<dbReference type="InterPro" id="IPR036318">
    <property type="entry name" value="FAD-bd_PCMH-like_sf"/>
</dbReference>
<comment type="caution">
    <text evidence="12">The sequence shown here is derived from an EMBL/GenBank/DDBJ whole genome shotgun (WGS) entry which is preliminary data.</text>
</comment>
<comment type="cofactor">
    <cofactor evidence="1">
        <name>FAD</name>
        <dbReference type="ChEBI" id="CHEBI:57692"/>
    </cofactor>
</comment>
<keyword evidence="5" id="KW-0274">FAD</keyword>
<dbReference type="FunFam" id="3.30.70.2740:FF:000001">
    <property type="entry name" value="D-lactate dehydrogenase mitochondrial"/>
    <property type="match status" value="1"/>
</dbReference>
<evidence type="ECO:0000256" key="1">
    <source>
        <dbReference type="ARBA" id="ARBA00001974"/>
    </source>
</evidence>
<evidence type="ECO:0000256" key="10">
    <source>
        <dbReference type="ARBA" id="ARBA00051436"/>
    </source>
</evidence>
<dbReference type="InterPro" id="IPR016171">
    <property type="entry name" value="Vanillyl_alc_oxidase_C-sub2"/>
</dbReference>
<dbReference type="Gene3D" id="1.10.45.10">
    <property type="entry name" value="Vanillyl-alcohol Oxidase, Chain A, domain 4"/>
    <property type="match status" value="1"/>
</dbReference>
<evidence type="ECO:0000256" key="3">
    <source>
        <dbReference type="ARBA" id="ARBA00008000"/>
    </source>
</evidence>
<evidence type="ECO:0000256" key="6">
    <source>
        <dbReference type="ARBA" id="ARBA00022946"/>
    </source>
</evidence>
<dbReference type="GO" id="GO:0071949">
    <property type="term" value="F:FAD binding"/>
    <property type="evidence" value="ECO:0007669"/>
    <property type="project" value="InterPro"/>
</dbReference>
<dbReference type="Pfam" id="PF01565">
    <property type="entry name" value="FAD_binding_4"/>
    <property type="match status" value="1"/>
</dbReference>
<keyword evidence="7" id="KW-0560">Oxidoreductase</keyword>
<evidence type="ECO:0000256" key="4">
    <source>
        <dbReference type="ARBA" id="ARBA00022630"/>
    </source>
</evidence>
<gene>
    <name evidence="12" type="ORF">B0A50_05545</name>
</gene>
<dbReference type="InterPro" id="IPR016164">
    <property type="entry name" value="FAD-linked_Oxase-like_C"/>
</dbReference>
<evidence type="ECO:0000259" key="11">
    <source>
        <dbReference type="PROSITE" id="PS51387"/>
    </source>
</evidence>
<keyword evidence="13" id="KW-1185">Reference proteome</keyword>
<dbReference type="GO" id="GO:0005739">
    <property type="term" value="C:mitochondrion"/>
    <property type="evidence" value="ECO:0007669"/>
    <property type="project" value="UniProtKB-SubCell"/>
</dbReference>
<comment type="subcellular location">
    <subcellularLocation>
        <location evidence="2">Mitochondrion</location>
    </subcellularLocation>
</comment>
<dbReference type="InterPro" id="IPR016166">
    <property type="entry name" value="FAD-bd_PCMH"/>
</dbReference>
<dbReference type="SUPFAM" id="SSF56176">
    <property type="entry name" value="FAD-binding/transporter-associated domain-like"/>
    <property type="match status" value="1"/>
</dbReference>
<evidence type="ECO:0000256" key="9">
    <source>
        <dbReference type="ARBA" id="ARBA00038897"/>
    </source>
</evidence>
<comment type="catalytic activity">
    <reaction evidence="10">
        <text>(R)-lactate + 2 Fe(III)-[cytochrome c] = 2 Fe(II)-[cytochrome c] + pyruvate + 2 H(+)</text>
        <dbReference type="Rhea" id="RHEA:13521"/>
        <dbReference type="Rhea" id="RHEA-COMP:10350"/>
        <dbReference type="Rhea" id="RHEA-COMP:14399"/>
        <dbReference type="ChEBI" id="CHEBI:15361"/>
        <dbReference type="ChEBI" id="CHEBI:15378"/>
        <dbReference type="ChEBI" id="CHEBI:16004"/>
        <dbReference type="ChEBI" id="CHEBI:29033"/>
        <dbReference type="ChEBI" id="CHEBI:29034"/>
        <dbReference type="EC" id="1.1.2.4"/>
    </reaction>
</comment>
<keyword evidence="4" id="KW-0285">Flavoprotein</keyword>
<dbReference type="GO" id="GO:1903457">
    <property type="term" value="P:lactate catabolic process"/>
    <property type="evidence" value="ECO:0007669"/>
    <property type="project" value="TreeGrafter"/>
</dbReference>
<dbReference type="FunFam" id="3.30.465.10:FF:000014">
    <property type="entry name" value="D-lactate dehydrogenase (Cytochrome), putative"/>
    <property type="match status" value="1"/>
</dbReference>
<dbReference type="GO" id="GO:0008720">
    <property type="term" value="F:D-lactate dehydrogenase (NAD+) activity"/>
    <property type="evidence" value="ECO:0007669"/>
    <property type="project" value="TreeGrafter"/>
</dbReference>
<dbReference type="GO" id="GO:0004458">
    <property type="term" value="F:D-lactate dehydrogenase (cytochrome) activity"/>
    <property type="evidence" value="ECO:0007669"/>
    <property type="project" value="UniProtKB-EC"/>
</dbReference>
<evidence type="ECO:0000313" key="12">
    <source>
        <dbReference type="EMBL" id="TKA26033.1"/>
    </source>
</evidence>
<dbReference type="PROSITE" id="PS51387">
    <property type="entry name" value="FAD_PCMH"/>
    <property type="match status" value="1"/>
</dbReference>
<evidence type="ECO:0000256" key="7">
    <source>
        <dbReference type="ARBA" id="ARBA00023002"/>
    </source>
</evidence>
<dbReference type="InterPro" id="IPR016169">
    <property type="entry name" value="FAD-bd_PCMH_sub2"/>
</dbReference>
<dbReference type="FunFam" id="1.10.45.10:FF:000001">
    <property type="entry name" value="D-lactate dehydrogenase mitochondrial"/>
    <property type="match status" value="1"/>
</dbReference>
<name>A0A4U0TUL8_9PEZI</name>
<accession>A0A4U0TUL8</accession>
<sequence length="929" mass="101689">MQGKRALETAVRATHCTRPHACRSVIRSRRWQSTQQRPVSAQAPPAFWTAGRVALVSAFTGTLTYLYGISDTLSYFRSDTAAATSPVYADRKQLEKAIAELRGQLGEDTISTDDEDLHRHGYSEWSSINIDTLPVAVAYPKTTEEVSQIAVSCHRHKVPMIPYSGGSSLEANFSAPFGGVSIDFCFMDKVLKLRPDDMDLTCQPAVGWMSLNDQIKESGLFFPVDPGPSAMIGGMVGTSCSGTNAVRYGTMKDWVVNLTVVLADGTVIKTKRRPRKSAAGYNLTGLFVGSEGTLGIVTEITLKLAVIPQETSVAVVNFPSIRSAAATAMSVVRTGIPVAAMEIMDEVQMGVVNKAGATKKQWPETPTLFFKFSGTPNAVKEHIQQVRDLSRKQGGGDFEFTRDAEEQKALWSARKESLWSMMALRREGDDIWSTDVAVPLSRLADIIEISKEEMDELGLFASALGHIGDGNFHESIMYQRDDPAERKKVEECVTRMVDRALEMEGTCTGEHGIGLGKKASLVKELGLDTVGVMKKIKAALDPLGIMNPGKAGQPGSLLLNENGLAALISYNDQAKAYSTLAEYNYKDRINSCFLDVSFDLEKLLSTTCSSSKMLRNAILSLSAALAAKALPAPPHQHHAPPGVPSYVTKYAPILHLYSTDPYRPADISSHLDFTTVPGAPNPLTLHNLNKLNALGGKDEDVYLTATKSIKHDPAWLHGVQPNSHGPTPGAVSCAIIVNDHGAGLVNVFYMYFYAFDFGGVYFDLNIGNHVGDWEHNMLRFQDGVPQAVWYSQHANGEAFAFDVTEKIPASFHAHEIPNENLEAGIIEDQTDRGPVWDPTLSAYYYRYESKTSTFSAYDDSTPVNWLYFTGHWGDKKYPGSRSPQDCFLGVGKLCKYTNGPKGPLSKHLNRREVCPDNGMECIVRTELGP</sequence>
<dbReference type="PANTHER" id="PTHR11748:SF111">
    <property type="entry name" value="D-LACTATE DEHYDROGENASE, MITOCHONDRIAL-RELATED"/>
    <property type="match status" value="1"/>
</dbReference>
<dbReference type="Gene3D" id="3.30.70.2740">
    <property type="match status" value="1"/>
</dbReference>
<protein>
    <recommendedName>
        <fullName evidence="9">D-lactate dehydrogenase (cytochrome)</fullName>
        <ecNumber evidence="9">1.1.2.4</ecNumber>
    </recommendedName>
</protein>
<dbReference type="Pfam" id="PF02913">
    <property type="entry name" value="FAD-oxidase_C"/>
    <property type="match status" value="1"/>
</dbReference>
<evidence type="ECO:0000256" key="8">
    <source>
        <dbReference type="ARBA" id="ARBA00023128"/>
    </source>
</evidence>
<dbReference type="InterPro" id="IPR006094">
    <property type="entry name" value="Oxid_FAD_bind_N"/>
</dbReference>
<dbReference type="Proteomes" id="UP000308549">
    <property type="component" value="Unassembled WGS sequence"/>
</dbReference>
<feature type="domain" description="FAD-binding PCMH-type" evidence="11">
    <location>
        <begin position="130"/>
        <end position="307"/>
    </location>
</feature>
<dbReference type="OrthoDB" id="7786253at2759"/>
<evidence type="ECO:0000313" key="13">
    <source>
        <dbReference type="Proteomes" id="UP000308549"/>
    </source>
</evidence>
<dbReference type="SUPFAM" id="SSF55103">
    <property type="entry name" value="FAD-linked oxidases, C-terminal domain"/>
    <property type="match status" value="1"/>
</dbReference>
<dbReference type="EC" id="1.1.2.4" evidence="9"/>
<dbReference type="Gene3D" id="3.30.465.10">
    <property type="match status" value="1"/>
</dbReference>
<dbReference type="EMBL" id="NAJL01000031">
    <property type="protein sequence ID" value="TKA26033.1"/>
    <property type="molecule type" value="Genomic_DNA"/>
</dbReference>
<keyword evidence="6" id="KW-0809">Transit peptide</keyword>
<dbReference type="PANTHER" id="PTHR11748">
    <property type="entry name" value="D-LACTATE DEHYDROGENASE"/>
    <property type="match status" value="1"/>
</dbReference>
<proteinExistence type="inferred from homology"/>
<organism evidence="12 13">
    <name type="scientific">Salinomyces thailandicus</name>
    <dbReference type="NCBI Taxonomy" id="706561"/>
    <lineage>
        <taxon>Eukaryota</taxon>
        <taxon>Fungi</taxon>
        <taxon>Dikarya</taxon>
        <taxon>Ascomycota</taxon>
        <taxon>Pezizomycotina</taxon>
        <taxon>Dothideomycetes</taxon>
        <taxon>Dothideomycetidae</taxon>
        <taxon>Mycosphaerellales</taxon>
        <taxon>Teratosphaeriaceae</taxon>
        <taxon>Salinomyces</taxon>
    </lineage>
</organism>
<keyword evidence="8" id="KW-0496">Mitochondrion</keyword>
<comment type="similarity">
    <text evidence="3">Belongs to the FAD-binding oxidoreductase/transferase type 4 family.</text>
</comment>
<reference evidence="12 13" key="1">
    <citation type="submission" date="2017-03" db="EMBL/GenBank/DDBJ databases">
        <title>Genomes of endolithic fungi from Antarctica.</title>
        <authorList>
            <person name="Coleine C."/>
            <person name="Masonjones S."/>
            <person name="Stajich J.E."/>
        </authorList>
    </citation>
    <scope>NUCLEOTIDE SEQUENCE [LARGE SCALE GENOMIC DNA]</scope>
    <source>
        <strain evidence="12 13">CCFEE 6315</strain>
    </source>
</reference>
<evidence type="ECO:0000256" key="2">
    <source>
        <dbReference type="ARBA" id="ARBA00004173"/>
    </source>
</evidence>
<dbReference type="InterPro" id="IPR004113">
    <property type="entry name" value="FAD-bd_oxidored_4_C"/>
</dbReference>
<dbReference type="AlphaFoldDB" id="A0A4U0TUL8"/>